<keyword evidence="1" id="KW-0547">Nucleotide-binding</keyword>
<protein>
    <recommendedName>
        <fullName evidence="3">Zeta toxin domain-containing protein</fullName>
    </recommendedName>
</protein>
<evidence type="ECO:0000256" key="2">
    <source>
        <dbReference type="ARBA" id="ARBA00022840"/>
    </source>
</evidence>
<dbReference type="GO" id="GO:0016301">
    <property type="term" value="F:kinase activity"/>
    <property type="evidence" value="ECO:0007669"/>
    <property type="project" value="InterPro"/>
</dbReference>
<dbReference type="SUPFAM" id="SSF52540">
    <property type="entry name" value="P-loop containing nucleoside triphosphate hydrolases"/>
    <property type="match status" value="1"/>
</dbReference>
<gene>
    <name evidence="4" type="ORF">C9Z68_00010</name>
</gene>
<dbReference type="Gene3D" id="3.40.50.300">
    <property type="entry name" value="P-loop containing nucleotide triphosphate hydrolases"/>
    <property type="match status" value="1"/>
</dbReference>
<sequence>MKKELETILPEFGEAIRPYVYSYVTANKNANAKHVLFMAGSPAAGKTELLNRLLEQHGITNIVRIDADDFRWWFPYYNEENSVDYQRPASRMVDFIYKKALSEGYPIVMDSTFSSIGIAERNFDLALKAGYQVALNYVYFDPAYAWVFAQARSRKVPLEVLKANFFKSRETIEHMLAKYAGLFTLNVYHRREDPENDGQFVVDYTPNVTLENWTTSHSCPYSDVSDLAHLGV</sequence>
<organism evidence="4 5">
    <name type="scientific">Escherichia coli</name>
    <dbReference type="NCBI Taxonomy" id="562"/>
    <lineage>
        <taxon>Bacteria</taxon>
        <taxon>Pseudomonadati</taxon>
        <taxon>Pseudomonadota</taxon>
        <taxon>Gammaproteobacteria</taxon>
        <taxon>Enterobacterales</taxon>
        <taxon>Enterobacteriaceae</taxon>
        <taxon>Escherichia</taxon>
    </lineage>
</organism>
<dbReference type="InterPro" id="IPR027417">
    <property type="entry name" value="P-loop_NTPase"/>
</dbReference>
<reference evidence="4 5" key="1">
    <citation type="submission" date="2018-12" db="EMBL/GenBank/DDBJ databases">
        <title>Food and Water Safety Consortium.</title>
        <authorList>
            <person name="Tyson S."/>
            <person name="Peterson C.-L."/>
            <person name="Olson A."/>
            <person name="Tyler S."/>
            <person name="Cabral J."/>
            <person name="Lynch T."/>
            <person name="Knox N."/>
            <person name="Van Domselaar G."/>
            <person name="Graham M."/>
        </authorList>
    </citation>
    <scope>NUCLEOTIDE SEQUENCE [LARGE SCALE GENOMIC DNA]</scope>
    <source>
        <strain evidence="4 5">FWSEC0118</strain>
    </source>
</reference>
<proteinExistence type="predicted"/>
<name>A0A2B7TRJ5_ECOLX</name>
<evidence type="ECO:0000313" key="5">
    <source>
        <dbReference type="Proteomes" id="UP000309937"/>
    </source>
</evidence>
<comment type="caution">
    <text evidence="4">The sequence shown here is derived from an EMBL/GenBank/DDBJ whole genome shotgun (WGS) entry which is preliminary data.</text>
</comment>
<dbReference type="GO" id="GO:0005524">
    <property type="term" value="F:ATP binding"/>
    <property type="evidence" value="ECO:0007669"/>
    <property type="project" value="UniProtKB-KW"/>
</dbReference>
<evidence type="ECO:0000256" key="1">
    <source>
        <dbReference type="ARBA" id="ARBA00022741"/>
    </source>
</evidence>
<evidence type="ECO:0000259" key="3">
    <source>
        <dbReference type="Pfam" id="PF06414"/>
    </source>
</evidence>
<dbReference type="AlphaFoldDB" id="A0A2B7TRJ5"/>
<evidence type="ECO:0000313" key="4">
    <source>
        <dbReference type="EMBL" id="TJQ18946.1"/>
    </source>
</evidence>
<accession>A0A2B7TRJ5</accession>
<keyword evidence="2" id="KW-0067">ATP-binding</keyword>
<dbReference type="EMBL" id="RRGJ01000001">
    <property type="protein sequence ID" value="TJQ18946.1"/>
    <property type="molecule type" value="Genomic_DNA"/>
</dbReference>
<dbReference type="Pfam" id="PF06414">
    <property type="entry name" value="Zeta_toxin"/>
    <property type="match status" value="1"/>
</dbReference>
<dbReference type="RefSeq" id="WP_000711879.1">
    <property type="nucleotide sequence ID" value="NZ_AP027423.1"/>
</dbReference>
<dbReference type="InterPro" id="IPR010488">
    <property type="entry name" value="Zeta_toxin_domain"/>
</dbReference>
<dbReference type="Proteomes" id="UP000309937">
    <property type="component" value="Unassembled WGS sequence"/>
</dbReference>
<feature type="domain" description="Zeta toxin" evidence="3">
    <location>
        <begin position="28"/>
        <end position="181"/>
    </location>
</feature>